<dbReference type="EMBL" id="CP036426">
    <property type="protein sequence ID" value="QDV32841.1"/>
    <property type="molecule type" value="Genomic_DNA"/>
</dbReference>
<dbReference type="OrthoDB" id="247570at2"/>
<dbReference type="Proteomes" id="UP000317835">
    <property type="component" value="Chromosome"/>
</dbReference>
<organism evidence="4 5">
    <name type="scientific">Tautonia plasticadhaerens</name>
    <dbReference type="NCBI Taxonomy" id="2527974"/>
    <lineage>
        <taxon>Bacteria</taxon>
        <taxon>Pseudomonadati</taxon>
        <taxon>Planctomycetota</taxon>
        <taxon>Planctomycetia</taxon>
        <taxon>Isosphaerales</taxon>
        <taxon>Isosphaeraceae</taxon>
        <taxon>Tautonia</taxon>
    </lineage>
</organism>
<dbReference type="PANTHER" id="PTHR44103">
    <property type="entry name" value="PROPROTEIN CONVERTASE P"/>
    <property type="match status" value="1"/>
</dbReference>
<dbReference type="InterPro" id="IPR054583">
    <property type="entry name" value="Beta-prop_AUDH"/>
</dbReference>
<keyword evidence="5" id="KW-1185">Reference proteome</keyword>
<keyword evidence="1 2" id="KW-0732">Signal</keyword>
<dbReference type="Gene3D" id="2.130.10.130">
    <property type="entry name" value="Integrin alpha, N-terminal"/>
    <property type="match status" value="1"/>
</dbReference>
<dbReference type="Pfam" id="PF22301">
    <property type="entry name" value="AUDH_beta_propeller"/>
    <property type="match status" value="1"/>
</dbReference>
<dbReference type="RefSeq" id="WP_145267233.1">
    <property type="nucleotide sequence ID" value="NZ_CP036426.1"/>
</dbReference>
<feature type="signal peptide" evidence="2">
    <location>
        <begin position="1"/>
        <end position="20"/>
    </location>
</feature>
<sequence precursor="true">MRLLRYSPCLVLLLPSPAASQEAAPFPAFEVQEIDPHAGNVVYAVNVADVNGDDRPDVCALTEDAIVWYESPGWTRHEILKGATQEAAGTRRDNVCFAPLDIDGDGDLDFAIGADWRPTDTQAGGTLFWARQDGPEDWALIPIGGEPTVHRMRWAQIDGEGRPELVVLPLQGRGTSGPDWGAGAGTRVLVFSIPGDPSGDDWPVEVAEDGLHATHNFHPIDRDGDGEEELVIGSWEGVFQLDRGDGGWARSKLGSGNQEAVPNKGASEVKVGRLGDGSEYIGTIEPWHGFQVVVYTEPETAEAPWERRVIDEPLTWGHAVWTANLDGDPAEELIIGQRDPNPEGTANHAGPGVFVYDPVPGSDPIAFTKHAIDDGGVAVEDAMAADLDGDGRPELIAGGRASHNVRIYWNRPAVEAGGDR</sequence>
<evidence type="ECO:0000313" key="4">
    <source>
        <dbReference type="EMBL" id="QDV32841.1"/>
    </source>
</evidence>
<reference evidence="4 5" key="1">
    <citation type="submission" date="2019-02" db="EMBL/GenBank/DDBJ databases">
        <title>Deep-cultivation of Planctomycetes and their phenomic and genomic characterization uncovers novel biology.</title>
        <authorList>
            <person name="Wiegand S."/>
            <person name="Jogler M."/>
            <person name="Boedeker C."/>
            <person name="Pinto D."/>
            <person name="Vollmers J."/>
            <person name="Rivas-Marin E."/>
            <person name="Kohn T."/>
            <person name="Peeters S.H."/>
            <person name="Heuer A."/>
            <person name="Rast P."/>
            <person name="Oberbeckmann S."/>
            <person name="Bunk B."/>
            <person name="Jeske O."/>
            <person name="Meyerdierks A."/>
            <person name="Storesund J.E."/>
            <person name="Kallscheuer N."/>
            <person name="Luecker S."/>
            <person name="Lage O.M."/>
            <person name="Pohl T."/>
            <person name="Merkel B.J."/>
            <person name="Hornburger P."/>
            <person name="Mueller R.-W."/>
            <person name="Bruemmer F."/>
            <person name="Labrenz M."/>
            <person name="Spormann A.M."/>
            <person name="Op den Camp H."/>
            <person name="Overmann J."/>
            <person name="Amann R."/>
            <person name="Jetten M.S.M."/>
            <person name="Mascher T."/>
            <person name="Medema M.H."/>
            <person name="Devos D.P."/>
            <person name="Kaster A.-K."/>
            <person name="Ovreas L."/>
            <person name="Rohde M."/>
            <person name="Galperin M.Y."/>
            <person name="Jogler C."/>
        </authorList>
    </citation>
    <scope>NUCLEOTIDE SEQUENCE [LARGE SCALE GENOMIC DNA]</scope>
    <source>
        <strain evidence="4 5">ElP</strain>
    </source>
</reference>
<feature type="chain" id="PRO_5021786367" evidence="2">
    <location>
        <begin position="21"/>
        <end position="420"/>
    </location>
</feature>
<gene>
    <name evidence="4" type="ORF">ElP_06810</name>
</gene>
<dbReference type="PANTHER" id="PTHR44103:SF1">
    <property type="entry name" value="PROPROTEIN CONVERTASE P"/>
    <property type="match status" value="1"/>
</dbReference>
<evidence type="ECO:0000256" key="1">
    <source>
        <dbReference type="ARBA" id="ARBA00022729"/>
    </source>
</evidence>
<dbReference type="InterPro" id="IPR013517">
    <property type="entry name" value="FG-GAP"/>
</dbReference>
<evidence type="ECO:0000313" key="5">
    <source>
        <dbReference type="Proteomes" id="UP000317835"/>
    </source>
</evidence>
<accession>A0A518GWC1</accession>
<evidence type="ECO:0000256" key="2">
    <source>
        <dbReference type="SAM" id="SignalP"/>
    </source>
</evidence>
<dbReference type="AlphaFoldDB" id="A0A518GWC1"/>
<dbReference type="InterPro" id="IPR028994">
    <property type="entry name" value="Integrin_alpha_N"/>
</dbReference>
<feature type="domain" description="Aldos-2-ulose dehydratase beta-propeller" evidence="3">
    <location>
        <begin position="124"/>
        <end position="296"/>
    </location>
</feature>
<proteinExistence type="predicted"/>
<protein>
    <submittedName>
        <fullName evidence="4">FG-GAP repeat protein</fullName>
    </submittedName>
</protein>
<name>A0A518GWC1_9BACT</name>
<dbReference type="KEGG" id="tpla:ElP_06810"/>
<dbReference type="SUPFAM" id="SSF69318">
    <property type="entry name" value="Integrin alpha N-terminal domain"/>
    <property type="match status" value="1"/>
</dbReference>
<evidence type="ECO:0000259" key="3">
    <source>
        <dbReference type="Pfam" id="PF22301"/>
    </source>
</evidence>
<dbReference type="Pfam" id="PF13517">
    <property type="entry name" value="FG-GAP_3"/>
    <property type="match status" value="1"/>
</dbReference>